<dbReference type="CDD" id="cd07557">
    <property type="entry name" value="trimeric_dUTPase"/>
    <property type="match status" value="1"/>
</dbReference>
<feature type="non-terminal residue" evidence="5">
    <location>
        <position position="159"/>
    </location>
</feature>
<protein>
    <recommendedName>
        <fullName evidence="4">Peptidase A2 domain-containing protein</fullName>
    </recommendedName>
</protein>
<feature type="non-terminal residue" evidence="5">
    <location>
        <position position="1"/>
    </location>
</feature>
<feature type="domain" description="Peptidase A2" evidence="4">
    <location>
        <begin position="145"/>
        <end position="159"/>
    </location>
</feature>
<organism evidence="5 6">
    <name type="scientific">Tauraco erythrolophus</name>
    <name type="common">Red-crested turaco</name>
    <dbReference type="NCBI Taxonomy" id="121530"/>
    <lineage>
        <taxon>Eukaryota</taxon>
        <taxon>Metazoa</taxon>
        <taxon>Chordata</taxon>
        <taxon>Craniata</taxon>
        <taxon>Vertebrata</taxon>
        <taxon>Euteleostomi</taxon>
        <taxon>Archelosauria</taxon>
        <taxon>Archosauria</taxon>
        <taxon>Dinosauria</taxon>
        <taxon>Saurischia</taxon>
        <taxon>Theropoda</taxon>
        <taxon>Coelurosauria</taxon>
        <taxon>Aves</taxon>
        <taxon>Neognathae</taxon>
        <taxon>Neoaves</taxon>
        <taxon>Otidimorphae</taxon>
        <taxon>Musophagiformes</taxon>
        <taxon>Musophagidae</taxon>
        <taxon>Tauraco</taxon>
    </lineage>
</organism>
<keyword evidence="6" id="KW-1185">Reference proteome</keyword>
<dbReference type="Gene3D" id="2.70.40.10">
    <property type="match status" value="1"/>
</dbReference>
<evidence type="ECO:0000313" key="6">
    <source>
        <dbReference type="Proteomes" id="UP000053661"/>
    </source>
</evidence>
<dbReference type="InterPro" id="IPR001995">
    <property type="entry name" value="Peptidase_A2_cat"/>
</dbReference>
<evidence type="ECO:0000256" key="1">
    <source>
        <dbReference type="ARBA" id="ARBA00022670"/>
    </source>
</evidence>
<evidence type="ECO:0000313" key="5">
    <source>
        <dbReference type="EMBL" id="KFV04734.1"/>
    </source>
</evidence>
<dbReference type="InterPro" id="IPR036157">
    <property type="entry name" value="dUTPase-like_sf"/>
</dbReference>
<accession>A0A093BV54</accession>
<proteinExistence type="predicted"/>
<dbReference type="PANTHER" id="PTHR19422">
    <property type="entry name" value="GAG RETROVIRAL POLYPROTEIN"/>
    <property type="match status" value="1"/>
</dbReference>
<keyword evidence="2" id="KW-0064">Aspartyl protease</keyword>
<keyword evidence="1" id="KW-0645">Protease</keyword>
<evidence type="ECO:0000256" key="2">
    <source>
        <dbReference type="ARBA" id="ARBA00022750"/>
    </source>
</evidence>
<evidence type="ECO:0000259" key="4">
    <source>
        <dbReference type="PROSITE" id="PS50175"/>
    </source>
</evidence>
<dbReference type="Pfam" id="PF00692">
    <property type="entry name" value="dUTPase"/>
    <property type="match status" value="1"/>
</dbReference>
<dbReference type="InterPro" id="IPR051592">
    <property type="entry name" value="HERV-K_Pro_peptidase_A2"/>
</dbReference>
<reference evidence="5 6" key="1">
    <citation type="submission" date="2014-04" db="EMBL/GenBank/DDBJ databases">
        <title>Genome evolution of avian class.</title>
        <authorList>
            <person name="Zhang G."/>
            <person name="Li C."/>
        </authorList>
    </citation>
    <scope>NUCLEOTIDE SEQUENCE [LARGE SCALE GENOMIC DNA]</scope>
    <source>
        <strain evidence="5">BGI_N340</strain>
    </source>
</reference>
<name>A0A093BV54_TAUER</name>
<dbReference type="GO" id="GO:0006508">
    <property type="term" value="P:proteolysis"/>
    <property type="evidence" value="ECO:0007669"/>
    <property type="project" value="UniProtKB-KW"/>
</dbReference>
<keyword evidence="3" id="KW-0378">Hydrolase</keyword>
<dbReference type="SUPFAM" id="SSF51283">
    <property type="entry name" value="dUTPase-like"/>
    <property type="match status" value="1"/>
</dbReference>
<dbReference type="GO" id="GO:0004190">
    <property type="term" value="F:aspartic-type endopeptidase activity"/>
    <property type="evidence" value="ECO:0007669"/>
    <property type="project" value="UniProtKB-KW"/>
</dbReference>
<dbReference type="Proteomes" id="UP000053661">
    <property type="component" value="Unassembled WGS sequence"/>
</dbReference>
<dbReference type="PROSITE" id="PS50175">
    <property type="entry name" value="ASP_PROT_RETROV"/>
    <property type="match status" value="1"/>
</dbReference>
<dbReference type="EMBL" id="KL449813">
    <property type="protein sequence ID" value="KFV04734.1"/>
    <property type="molecule type" value="Genomic_DNA"/>
</dbReference>
<dbReference type="PANTHER" id="PTHR19422:SF123">
    <property type="entry name" value="RT1 CLASS I, LOCUS CE15"/>
    <property type="match status" value="1"/>
</dbReference>
<dbReference type="AlphaFoldDB" id="A0A093BV54"/>
<gene>
    <name evidence="5" type="ORF">N340_12037</name>
</gene>
<sequence length="159" mass="16592">AGSLGVDVETTVDTLLKDTSVVLIPTNAKGPLCSDQLSIGGLLLGRSSTSRSGVIVLPGVIDADYTGVIQAMVYTLHPPAFIPAGSRIAQIVPLNNLSLNDSKNLTVRGDKGFGSTGPAVLFTQKLFERPKIAVSLTCKNQTIVLHPILDTGADITIIN</sequence>
<dbReference type="InterPro" id="IPR033704">
    <property type="entry name" value="dUTPase_trimeric"/>
</dbReference>
<dbReference type="InterPro" id="IPR029054">
    <property type="entry name" value="dUTPase-like"/>
</dbReference>
<evidence type="ECO:0000256" key="3">
    <source>
        <dbReference type="ARBA" id="ARBA00022801"/>
    </source>
</evidence>